<keyword evidence="1" id="KW-0863">Zinc-finger</keyword>
<dbReference type="RefSeq" id="WP_076346131.1">
    <property type="nucleotide sequence ID" value="NZ_FTOO01000004.1"/>
</dbReference>
<sequence>MKRGPYTACWESVLAEADTPHLRAATRLAMAGAVRARARDGGGFRAVVERSGTRRAFDVWVPQLADYAGHARQVAHWLAMRPDWLAAHYAGEWDESFLAFLAAHQVEVVPTRESIVRLRALSTCTCEETDPLCPHVLALLLQLIWEAEARPLAAFQLVGIEEAHLLDLVQQETASLARAARGSWEDGAPSSGGAREAEHVALDVEGQMGAWRPEEWSKDGGVRPLGRIRPVMHTEIRP</sequence>
<dbReference type="PANTHER" id="PTHR38133:SF1">
    <property type="entry name" value="SLR1429 PROTEIN"/>
    <property type="match status" value="1"/>
</dbReference>
<feature type="domain" description="SWIM-type" evidence="2">
    <location>
        <begin position="114"/>
        <end position="144"/>
    </location>
</feature>
<dbReference type="GO" id="GO:0008270">
    <property type="term" value="F:zinc ion binding"/>
    <property type="evidence" value="ECO:0007669"/>
    <property type="project" value="UniProtKB-KW"/>
</dbReference>
<keyword evidence="1" id="KW-0862">Zinc</keyword>
<evidence type="ECO:0000313" key="4">
    <source>
        <dbReference type="Proteomes" id="UP000186156"/>
    </source>
</evidence>
<proteinExistence type="predicted"/>
<accession>A0A1N7LY62</accession>
<dbReference type="STRING" id="252246.SAMN05421799_10470"/>
<dbReference type="AlphaFoldDB" id="A0A1N7LY62"/>
<keyword evidence="1" id="KW-0479">Metal-binding</keyword>
<evidence type="ECO:0000256" key="1">
    <source>
        <dbReference type="PROSITE-ProRule" id="PRU00325"/>
    </source>
</evidence>
<organism evidence="3 4">
    <name type="scientific">Alicyclobacillus vulcanalis</name>
    <dbReference type="NCBI Taxonomy" id="252246"/>
    <lineage>
        <taxon>Bacteria</taxon>
        <taxon>Bacillati</taxon>
        <taxon>Bacillota</taxon>
        <taxon>Bacilli</taxon>
        <taxon>Bacillales</taxon>
        <taxon>Alicyclobacillaceae</taxon>
        <taxon>Alicyclobacillus</taxon>
    </lineage>
</organism>
<dbReference type="InterPro" id="IPR007527">
    <property type="entry name" value="Znf_SWIM"/>
</dbReference>
<evidence type="ECO:0000313" key="3">
    <source>
        <dbReference type="EMBL" id="SIS78770.1"/>
    </source>
</evidence>
<protein>
    <recommendedName>
        <fullName evidence="2">SWIM-type domain-containing protein</fullName>
    </recommendedName>
</protein>
<name>A0A1N7LY62_9BACL</name>
<evidence type="ECO:0000259" key="2">
    <source>
        <dbReference type="PROSITE" id="PS50966"/>
    </source>
</evidence>
<dbReference type="EMBL" id="FTOO01000004">
    <property type="protein sequence ID" value="SIS78770.1"/>
    <property type="molecule type" value="Genomic_DNA"/>
</dbReference>
<dbReference type="PROSITE" id="PS50966">
    <property type="entry name" value="ZF_SWIM"/>
    <property type="match status" value="1"/>
</dbReference>
<keyword evidence="4" id="KW-1185">Reference proteome</keyword>
<dbReference type="PANTHER" id="PTHR38133">
    <property type="entry name" value="SLR1429 PROTEIN"/>
    <property type="match status" value="1"/>
</dbReference>
<dbReference type="Proteomes" id="UP000186156">
    <property type="component" value="Unassembled WGS sequence"/>
</dbReference>
<gene>
    <name evidence="3" type="ORF">SAMN05421799_10470</name>
</gene>
<dbReference type="OrthoDB" id="2373717at2"/>
<reference evidence="4" key="1">
    <citation type="submission" date="2017-01" db="EMBL/GenBank/DDBJ databases">
        <authorList>
            <person name="Varghese N."/>
            <person name="Submissions S."/>
        </authorList>
    </citation>
    <scope>NUCLEOTIDE SEQUENCE [LARGE SCALE GENOMIC DNA]</scope>
    <source>
        <strain evidence="4">DSM 16176</strain>
    </source>
</reference>